<feature type="region of interest" description="Disordered" evidence="1">
    <location>
        <begin position="1"/>
        <end position="65"/>
    </location>
</feature>
<dbReference type="EMBL" id="JAHOPC010000007">
    <property type="protein sequence ID" value="MBU8867104.1"/>
    <property type="molecule type" value="Genomic_DNA"/>
</dbReference>
<gene>
    <name evidence="3" type="ORF">KSW38_12460</name>
</gene>
<evidence type="ECO:0000313" key="3">
    <source>
        <dbReference type="EMBL" id="MBU8867104.1"/>
    </source>
</evidence>
<name>A0ABS6I656_9MICC</name>
<proteinExistence type="predicted"/>
<dbReference type="Pfam" id="PF07179">
    <property type="entry name" value="SseB"/>
    <property type="match status" value="1"/>
</dbReference>
<feature type="compositionally biased region" description="Low complexity" evidence="1">
    <location>
        <begin position="27"/>
        <end position="44"/>
    </location>
</feature>
<dbReference type="InterPro" id="IPR009839">
    <property type="entry name" value="SseB_N"/>
</dbReference>
<evidence type="ECO:0000256" key="1">
    <source>
        <dbReference type="SAM" id="MobiDB-lite"/>
    </source>
</evidence>
<protein>
    <submittedName>
        <fullName evidence="3">SseB family protein</fullName>
    </submittedName>
</protein>
<feature type="compositionally biased region" description="Basic and acidic residues" evidence="1">
    <location>
        <begin position="53"/>
        <end position="62"/>
    </location>
</feature>
<dbReference type="RefSeq" id="WP_216925242.1">
    <property type="nucleotide sequence ID" value="NZ_JAHOPC010000007.1"/>
</dbReference>
<sequence>MAASRPTDSRPENHPGNRDAGRRELPGHIAAALAGAGGATDSAGQPWEGRSLTGDDARIHNFEDDDGSADPGYLAAVDALLNGAGSEAEVLASLATARVFVPVVAQLAEEAEGVDGLHADKQADMALVTLKAPDGRKAMPVFTTAAALESWHAEARPVAVYAARAALSAVSEGAQLLVLDPGSAFTFVVRRPAMWALAQQRDWTPSYLDDQLESALASQAEAFPAVRRLETQAGGGVASLTADGRTVPGGGAGPELRIVLFLEDGLDAAAVQSLVADLNEAWAQVESFAEGVDSVEVKLQRAAQEPGRH</sequence>
<evidence type="ECO:0000259" key="2">
    <source>
        <dbReference type="Pfam" id="PF07179"/>
    </source>
</evidence>
<accession>A0ABS6I656</accession>
<reference evidence="3 4" key="1">
    <citation type="submission" date="2021-06" db="EMBL/GenBank/DDBJ databases">
        <authorList>
            <person name="Jeong J.W."/>
        </authorList>
    </citation>
    <scope>NUCLEOTIDE SEQUENCE [LARGE SCALE GENOMIC DNA]</scope>
    <source>
        <strain evidence="3 4">MMS21-TAE1-1</strain>
    </source>
</reference>
<organism evidence="3 4">
    <name type="scientific">Paenarthrobacter aromaticivorans</name>
    <dbReference type="NCBI Taxonomy" id="2849150"/>
    <lineage>
        <taxon>Bacteria</taxon>
        <taxon>Bacillati</taxon>
        <taxon>Actinomycetota</taxon>
        <taxon>Actinomycetes</taxon>
        <taxon>Micrococcales</taxon>
        <taxon>Micrococcaceae</taxon>
        <taxon>Paenarthrobacter</taxon>
    </lineage>
</organism>
<keyword evidence="4" id="KW-1185">Reference proteome</keyword>
<dbReference type="Proteomes" id="UP000824166">
    <property type="component" value="Unassembled WGS sequence"/>
</dbReference>
<feature type="domain" description="SseB protein N-terminal" evidence="2">
    <location>
        <begin position="75"/>
        <end position="196"/>
    </location>
</feature>
<comment type="caution">
    <text evidence="3">The sequence shown here is derived from an EMBL/GenBank/DDBJ whole genome shotgun (WGS) entry which is preliminary data.</text>
</comment>
<feature type="compositionally biased region" description="Basic and acidic residues" evidence="1">
    <location>
        <begin position="7"/>
        <end position="26"/>
    </location>
</feature>
<evidence type="ECO:0000313" key="4">
    <source>
        <dbReference type="Proteomes" id="UP000824166"/>
    </source>
</evidence>